<dbReference type="RefSeq" id="WP_408182008.1">
    <property type="nucleotide sequence ID" value="NZ_JAQQEZ010000058.1"/>
</dbReference>
<name>A0ABW9B4P4_9BURK</name>
<comment type="caution">
    <text evidence="1">The sequence shown here is derived from an EMBL/GenBank/DDBJ whole genome shotgun (WGS) entry which is preliminary data.</text>
</comment>
<organism evidence="1 2">
    <name type="scientific">Paraburkholderia dipogonis</name>
    <dbReference type="NCBI Taxonomy" id="1211383"/>
    <lineage>
        <taxon>Bacteria</taxon>
        <taxon>Pseudomonadati</taxon>
        <taxon>Pseudomonadota</taxon>
        <taxon>Betaproteobacteria</taxon>
        <taxon>Burkholderiales</taxon>
        <taxon>Burkholderiaceae</taxon>
        <taxon>Paraburkholderia</taxon>
    </lineage>
</organism>
<proteinExistence type="predicted"/>
<dbReference type="EMBL" id="JAQQEZ010000058">
    <property type="protein sequence ID" value="MFM0007379.1"/>
    <property type="molecule type" value="Genomic_DNA"/>
</dbReference>
<evidence type="ECO:0000313" key="1">
    <source>
        <dbReference type="EMBL" id="MFM0007379.1"/>
    </source>
</evidence>
<keyword evidence="2" id="KW-1185">Reference proteome</keyword>
<sequence length="75" mass="8170">MTQFNDLVSKSNVLVNADPDQIVLLTLAPCNVQQAGNWQAIEALFQPLVGNGFSVQQVANMQIVNQLAQKMSVMP</sequence>
<accession>A0ABW9B4P4</accession>
<dbReference type="Proteomes" id="UP001629230">
    <property type="component" value="Unassembled WGS sequence"/>
</dbReference>
<evidence type="ECO:0000313" key="2">
    <source>
        <dbReference type="Proteomes" id="UP001629230"/>
    </source>
</evidence>
<protein>
    <submittedName>
        <fullName evidence="1">Uncharacterized protein</fullName>
    </submittedName>
</protein>
<gene>
    <name evidence="1" type="ORF">PQR57_41315</name>
</gene>
<reference evidence="1 2" key="1">
    <citation type="journal article" date="2024" name="Chem. Sci.">
        <title>Discovery of megapolipeptins by genome mining of a Burkholderiales bacteria collection.</title>
        <authorList>
            <person name="Paulo B.S."/>
            <person name="Recchia M.J.J."/>
            <person name="Lee S."/>
            <person name="Fergusson C.H."/>
            <person name="Romanowski S.B."/>
            <person name="Hernandez A."/>
            <person name="Krull N."/>
            <person name="Liu D.Y."/>
            <person name="Cavanagh H."/>
            <person name="Bos A."/>
            <person name="Gray C.A."/>
            <person name="Murphy B.T."/>
            <person name="Linington R.G."/>
            <person name="Eustaquio A.S."/>
        </authorList>
    </citation>
    <scope>NUCLEOTIDE SEQUENCE [LARGE SCALE GENOMIC DNA]</scope>
    <source>
        <strain evidence="1 2">RL17-350-BIC-A</strain>
    </source>
</reference>